<proteinExistence type="predicted"/>
<keyword evidence="3" id="KW-1185">Reference proteome</keyword>
<protein>
    <submittedName>
        <fullName evidence="2">PhBC6A51 family helix-turn-helix protein</fullName>
    </submittedName>
</protein>
<comment type="caution">
    <text evidence="2">The sequence shown here is derived from an EMBL/GenBank/DDBJ whole genome shotgun (WGS) entry which is preliminary data.</text>
</comment>
<dbReference type="Proteomes" id="UP001596044">
    <property type="component" value="Unassembled WGS sequence"/>
</dbReference>
<sequence length="142" mass="16077">MSKFHELKPEKQKAILLLTQSIIDPEAERLTYGKISEECGVDVATLFRWRTQDPDFKAARKELVDSYADEIVGDAFTALRYQLRTKRNVKAAEIVLRSRGMLVDRREGGPDTIVNVGVADQDNDALTNELAELRLRIGLNDM</sequence>
<accession>A0ABW0K435</accession>
<dbReference type="Gene3D" id="1.10.10.60">
    <property type="entry name" value="Homeodomain-like"/>
    <property type="match status" value="1"/>
</dbReference>
<feature type="domain" description="Homeodomain phBC6A51-type" evidence="1">
    <location>
        <begin position="5"/>
        <end position="107"/>
    </location>
</feature>
<evidence type="ECO:0000313" key="2">
    <source>
        <dbReference type="EMBL" id="MFC5447593.1"/>
    </source>
</evidence>
<dbReference type="InterPro" id="IPR009057">
    <property type="entry name" value="Homeodomain-like_sf"/>
</dbReference>
<gene>
    <name evidence="2" type="ORF">ACFPOG_04945</name>
</gene>
<dbReference type="InterPro" id="IPR024978">
    <property type="entry name" value="Homeodomain_phBC6A51-type"/>
</dbReference>
<dbReference type="Pfam" id="PF13022">
    <property type="entry name" value="HTH_Tnp_1_2"/>
    <property type="match status" value="1"/>
</dbReference>
<dbReference type="EMBL" id="JBHSMJ010000008">
    <property type="protein sequence ID" value="MFC5447593.1"/>
    <property type="molecule type" value="Genomic_DNA"/>
</dbReference>
<reference evidence="3" key="1">
    <citation type="journal article" date="2019" name="Int. J. Syst. Evol. Microbiol.">
        <title>The Global Catalogue of Microorganisms (GCM) 10K type strain sequencing project: providing services to taxonomists for standard genome sequencing and annotation.</title>
        <authorList>
            <consortium name="The Broad Institute Genomics Platform"/>
            <consortium name="The Broad Institute Genome Sequencing Center for Infectious Disease"/>
            <person name="Wu L."/>
            <person name="Ma J."/>
        </authorList>
    </citation>
    <scope>NUCLEOTIDE SEQUENCE [LARGE SCALE GENOMIC DNA]</scope>
    <source>
        <strain evidence="3">KACC 11904</strain>
    </source>
</reference>
<dbReference type="SUPFAM" id="SSF46689">
    <property type="entry name" value="Homeodomain-like"/>
    <property type="match status" value="1"/>
</dbReference>
<organism evidence="2 3">
    <name type="scientific">Paenibacillus aestuarii</name>
    <dbReference type="NCBI Taxonomy" id="516965"/>
    <lineage>
        <taxon>Bacteria</taxon>
        <taxon>Bacillati</taxon>
        <taxon>Bacillota</taxon>
        <taxon>Bacilli</taxon>
        <taxon>Bacillales</taxon>
        <taxon>Paenibacillaceae</taxon>
        <taxon>Paenibacillus</taxon>
    </lineage>
</organism>
<evidence type="ECO:0000313" key="3">
    <source>
        <dbReference type="Proteomes" id="UP001596044"/>
    </source>
</evidence>
<name>A0ABW0K435_9BACL</name>
<evidence type="ECO:0000259" key="1">
    <source>
        <dbReference type="Pfam" id="PF13022"/>
    </source>
</evidence>
<dbReference type="RefSeq" id="WP_270884059.1">
    <property type="nucleotide sequence ID" value="NZ_JAQFVF010000061.1"/>
</dbReference>